<feature type="domain" description="CS" evidence="1">
    <location>
        <begin position="18"/>
        <end position="106"/>
    </location>
</feature>
<dbReference type="GO" id="GO:0006457">
    <property type="term" value="P:protein folding"/>
    <property type="evidence" value="ECO:0007669"/>
    <property type="project" value="TreeGrafter"/>
</dbReference>
<evidence type="ECO:0000259" key="1">
    <source>
        <dbReference type="PROSITE" id="PS51203"/>
    </source>
</evidence>
<proteinExistence type="predicted"/>
<dbReference type="PANTHER" id="PTHR12356">
    <property type="entry name" value="NUCLEAR MOVEMENT PROTEIN NUDC"/>
    <property type="match status" value="1"/>
</dbReference>
<dbReference type="Pfam" id="PF04969">
    <property type="entry name" value="CS"/>
    <property type="match status" value="1"/>
</dbReference>
<dbReference type="EMBL" id="HBIS01000405">
    <property type="protein sequence ID" value="CAE0606519.1"/>
    <property type="molecule type" value="Transcribed_RNA"/>
</dbReference>
<dbReference type="Gene3D" id="1.20.5.740">
    <property type="entry name" value="Single helix bin"/>
    <property type="match status" value="1"/>
</dbReference>
<dbReference type="AlphaFoldDB" id="A0A6U9PHT2"/>
<protein>
    <recommendedName>
        <fullName evidence="1">CS domain-containing protein</fullName>
    </recommendedName>
</protein>
<dbReference type="InterPro" id="IPR007052">
    <property type="entry name" value="CS_dom"/>
</dbReference>
<reference evidence="2" key="1">
    <citation type="submission" date="2021-01" db="EMBL/GenBank/DDBJ databases">
        <authorList>
            <person name="Corre E."/>
            <person name="Pelletier E."/>
            <person name="Niang G."/>
            <person name="Scheremetjew M."/>
            <person name="Finn R."/>
            <person name="Kale V."/>
            <person name="Holt S."/>
            <person name="Cochrane G."/>
            <person name="Meng A."/>
            <person name="Brown T."/>
            <person name="Cohen L."/>
        </authorList>
    </citation>
    <scope>NUCLEOTIDE SEQUENCE</scope>
    <source>
        <strain evidence="2">CCMP1897</strain>
    </source>
</reference>
<evidence type="ECO:0000313" key="2">
    <source>
        <dbReference type="EMBL" id="CAE0606519.1"/>
    </source>
</evidence>
<dbReference type="Gene3D" id="2.60.40.790">
    <property type="match status" value="1"/>
</dbReference>
<accession>A0A6U9PHT2</accession>
<dbReference type="SUPFAM" id="SSF49764">
    <property type="entry name" value="HSP20-like chaperones"/>
    <property type="match status" value="1"/>
</dbReference>
<gene>
    <name evidence="2" type="ORF">PSAL00342_LOCUS335</name>
    <name evidence="3" type="ORF">PSAL00342_LOCUS336</name>
</gene>
<evidence type="ECO:0000313" key="3">
    <source>
        <dbReference type="EMBL" id="CAE0606520.1"/>
    </source>
</evidence>
<dbReference type="PANTHER" id="PTHR12356:SF18">
    <property type="entry name" value="NUDC DOMAIN-CONTAINING PROTEIN 2"/>
    <property type="match status" value="1"/>
</dbReference>
<dbReference type="InterPro" id="IPR008978">
    <property type="entry name" value="HSP20-like_chaperone"/>
</dbReference>
<organism evidence="2">
    <name type="scientific">Picocystis salinarum</name>
    <dbReference type="NCBI Taxonomy" id="88271"/>
    <lineage>
        <taxon>Eukaryota</taxon>
        <taxon>Viridiplantae</taxon>
        <taxon>Chlorophyta</taxon>
        <taxon>Picocystophyceae</taxon>
        <taxon>Picocystales</taxon>
        <taxon>Picocystaceae</taxon>
        <taxon>Picocystis</taxon>
    </lineage>
</organism>
<dbReference type="EMBL" id="HBIS01000406">
    <property type="protein sequence ID" value="CAE0606520.1"/>
    <property type="molecule type" value="Transcribed_RNA"/>
</dbReference>
<dbReference type="GO" id="GO:0051082">
    <property type="term" value="F:unfolded protein binding"/>
    <property type="evidence" value="ECO:0007669"/>
    <property type="project" value="TreeGrafter"/>
</dbReference>
<dbReference type="InterPro" id="IPR037898">
    <property type="entry name" value="NudC_fam"/>
</dbReference>
<dbReference type="PROSITE" id="PS51203">
    <property type="entry name" value="CS"/>
    <property type="match status" value="1"/>
</dbReference>
<dbReference type="GO" id="GO:0005737">
    <property type="term" value="C:cytoplasm"/>
    <property type="evidence" value="ECO:0007669"/>
    <property type="project" value="TreeGrafter"/>
</dbReference>
<sequence>MADEVAPEERNRHVVHVGGKEVYAWEQTVDDVNVYVRAPGRCRAKELDVELRKDGIRLALRGNTPYLDHRWSEPIRTSESCWTLEDGVITLALAKRERGKTWKRLLVGQEEFDPVQENEERKRLMLERFQKENPGFDFSGAELTGCCPDASQFMGGVASGT</sequence>
<dbReference type="CDD" id="cd06467">
    <property type="entry name" value="p23_NUDC_like"/>
    <property type="match status" value="1"/>
</dbReference>
<name>A0A6U9PHT2_9CHLO</name>